<dbReference type="InterPro" id="IPR051531">
    <property type="entry name" value="N-acetyltransferase"/>
</dbReference>
<dbReference type="AlphaFoldDB" id="A0A098B514"/>
<dbReference type="PANTHER" id="PTHR43792">
    <property type="entry name" value="GNAT FAMILY, PUTATIVE (AFU_ORTHOLOGUE AFUA_3G00765)-RELATED-RELATED"/>
    <property type="match status" value="1"/>
</dbReference>
<dbReference type="EMBL" id="LK996017">
    <property type="protein sequence ID" value="CDX02956.1"/>
    <property type="molecule type" value="Genomic_DNA"/>
</dbReference>
<dbReference type="RefSeq" id="WP_049769583.1">
    <property type="nucleotide sequence ID" value="NZ_CABKQQ010000062.1"/>
</dbReference>
<dbReference type="Gene3D" id="3.40.630.30">
    <property type="match status" value="1"/>
</dbReference>
<accession>A0A098B514</accession>
<evidence type="ECO:0000313" key="2">
    <source>
        <dbReference type="EMBL" id="CDX02956.1"/>
    </source>
</evidence>
<feature type="domain" description="N-acetyltransferase" evidence="1">
    <location>
        <begin position="2"/>
        <end position="54"/>
    </location>
</feature>
<sequence length="65" mass="7246">MYRLNKEYWGKGYATEVASEVVSLGFEKLGLHRIEAMCDLRNASSIKVLEKIGMIKKVAIGNIDG</sequence>
<keyword evidence="2" id="KW-0808">Transferase</keyword>
<dbReference type="PATRIC" id="fig|49338.4.peg.3307"/>
<name>A0A098B514_DESHA</name>
<dbReference type="Pfam" id="PF13302">
    <property type="entry name" value="Acetyltransf_3"/>
    <property type="match status" value="1"/>
</dbReference>
<protein>
    <submittedName>
        <fullName evidence="2">Acyl-CoA N-acyltransferase</fullName>
    </submittedName>
</protein>
<organism evidence="2">
    <name type="scientific">Desulfitobacterium hafniense</name>
    <name type="common">Desulfitobacterium frappieri</name>
    <dbReference type="NCBI Taxonomy" id="49338"/>
    <lineage>
        <taxon>Bacteria</taxon>
        <taxon>Bacillati</taxon>
        <taxon>Bacillota</taxon>
        <taxon>Clostridia</taxon>
        <taxon>Eubacteriales</taxon>
        <taxon>Desulfitobacteriaceae</taxon>
        <taxon>Desulfitobacterium</taxon>
    </lineage>
</organism>
<dbReference type="SUPFAM" id="SSF55729">
    <property type="entry name" value="Acyl-CoA N-acyltransferases (Nat)"/>
    <property type="match status" value="1"/>
</dbReference>
<dbReference type="InterPro" id="IPR016181">
    <property type="entry name" value="Acyl_CoA_acyltransferase"/>
</dbReference>
<evidence type="ECO:0000259" key="1">
    <source>
        <dbReference type="Pfam" id="PF13302"/>
    </source>
</evidence>
<proteinExistence type="predicted"/>
<reference evidence="2" key="1">
    <citation type="submission" date="2014-07" db="EMBL/GenBank/DDBJ databases">
        <authorList>
            <person name="Hornung V.Bastian."/>
        </authorList>
    </citation>
    <scope>NUCLEOTIDE SEQUENCE</scope>
    <source>
        <strain evidence="2">PCE-S</strain>
    </source>
</reference>
<gene>
    <name evidence="2" type="ORF">DPCES_3069</name>
</gene>
<dbReference type="InterPro" id="IPR000182">
    <property type="entry name" value="GNAT_dom"/>
</dbReference>
<dbReference type="GO" id="GO:0016747">
    <property type="term" value="F:acyltransferase activity, transferring groups other than amino-acyl groups"/>
    <property type="evidence" value="ECO:0007669"/>
    <property type="project" value="InterPro"/>
</dbReference>
<keyword evidence="2" id="KW-0012">Acyltransferase</keyword>